<evidence type="ECO:0000256" key="5">
    <source>
        <dbReference type="ARBA" id="ARBA00023212"/>
    </source>
</evidence>
<feature type="domain" description="TPX2 C-terminal" evidence="7">
    <location>
        <begin position="179"/>
        <end position="218"/>
    </location>
</feature>
<evidence type="ECO:0000313" key="9">
    <source>
        <dbReference type="Proteomes" id="UP000236161"/>
    </source>
</evidence>
<feature type="compositionally biased region" description="Basic and acidic residues" evidence="6">
    <location>
        <begin position="35"/>
        <end position="44"/>
    </location>
</feature>
<proteinExistence type="inferred from homology"/>
<keyword evidence="9" id="KW-1185">Reference proteome</keyword>
<dbReference type="PANTHER" id="PTHR46372:SF2">
    <property type="entry name" value="PROTEIN WVD2-LIKE 3"/>
    <property type="match status" value="1"/>
</dbReference>
<name>A0A2I0ARX6_9ASPA</name>
<feature type="compositionally biased region" description="Basic and acidic residues" evidence="6">
    <location>
        <begin position="120"/>
        <end position="133"/>
    </location>
</feature>
<dbReference type="GO" id="GO:0000226">
    <property type="term" value="P:microtubule cytoskeleton organization"/>
    <property type="evidence" value="ECO:0007669"/>
    <property type="project" value="InterPro"/>
</dbReference>
<gene>
    <name evidence="8" type="primary">WVD2</name>
    <name evidence="8" type="ORF">AXF42_Ash013030</name>
</gene>
<evidence type="ECO:0000259" key="7">
    <source>
        <dbReference type="Pfam" id="PF06886"/>
    </source>
</evidence>
<dbReference type="OrthoDB" id="1925970at2759"/>
<dbReference type="AlphaFoldDB" id="A0A2I0ARX6"/>
<feature type="compositionally biased region" description="Basic and acidic residues" evidence="6">
    <location>
        <begin position="254"/>
        <end position="264"/>
    </location>
</feature>
<accession>A0A2I0ARX6</accession>
<reference evidence="8 9" key="1">
    <citation type="journal article" date="2017" name="Nature">
        <title>The Apostasia genome and the evolution of orchids.</title>
        <authorList>
            <person name="Zhang G.Q."/>
            <person name="Liu K.W."/>
            <person name="Li Z."/>
            <person name="Lohaus R."/>
            <person name="Hsiao Y.Y."/>
            <person name="Niu S.C."/>
            <person name="Wang J.Y."/>
            <person name="Lin Y.C."/>
            <person name="Xu Q."/>
            <person name="Chen L.J."/>
            <person name="Yoshida K."/>
            <person name="Fujiwara S."/>
            <person name="Wang Z.W."/>
            <person name="Zhang Y.Q."/>
            <person name="Mitsuda N."/>
            <person name="Wang M."/>
            <person name="Liu G.H."/>
            <person name="Pecoraro L."/>
            <person name="Huang H.X."/>
            <person name="Xiao X.J."/>
            <person name="Lin M."/>
            <person name="Wu X.Y."/>
            <person name="Wu W.L."/>
            <person name="Chen Y.Y."/>
            <person name="Chang S.B."/>
            <person name="Sakamoto S."/>
            <person name="Ohme-Takagi M."/>
            <person name="Yagi M."/>
            <person name="Zeng S.J."/>
            <person name="Shen C.Y."/>
            <person name="Yeh C.M."/>
            <person name="Luo Y.B."/>
            <person name="Tsai W.C."/>
            <person name="Van de Peer Y."/>
            <person name="Liu Z.J."/>
        </authorList>
    </citation>
    <scope>NUCLEOTIDE SEQUENCE [LARGE SCALE GENOMIC DNA]</scope>
    <source>
        <strain evidence="9">cv. Shenzhen</strain>
        <tissue evidence="8">Stem</tissue>
    </source>
</reference>
<feature type="compositionally biased region" description="Basic and acidic residues" evidence="6">
    <location>
        <begin position="150"/>
        <end position="164"/>
    </location>
</feature>
<feature type="region of interest" description="Disordered" evidence="6">
    <location>
        <begin position="197"/>
        <end position="286"/>
    </location>
</feature>
<organism evidence="8 9">
    <name type="scientific">Apostasia shenzhenica</name>
    <dbReference type="NCBI Taxonomy" id="1088818"/>
    <lineage>
        <taxon>Eukaryota</taxon>
        <taxon>Viridiplantae</taxon>
        <taxon>Streptophyta</taxon>
        <taxon>Embryophyta</taxon>
        <taxon>Tracheophyta</taxon>
        <taxon>Spermatophyta</taxon>
        <taxon>Magnoliopsida</taxon>
        <taxon>Liliopsida</taxon>
        <taxon>Asparagales</taxon>
        <taxon>Orchidaceae</taxon>
        <taxon>Apostasioideae</taxon>
        <taxon>Apostasia</taxon>
    </lineage>
</organism>
<keyword evidence="4" id="KW-0493">Microtubule</keyword>
<feature type="region of interest" description="Disordered" evidence="6">
    <location>
        <begin position="120"/>
        <end position="175"/>
    </location>
</feature>
<dbReference type="InterPro" id="IPR027329">
    <property type="entry name" value="TPX2_C"/>
</dbReference>
<evidence type="ECO:0000256" key="2">
    <source>
        <dbReference type="ARBA" id="ARBA00005885"/>
    </source>
</evidence>
<dbReference type="Pfam" id="PF06886">
    <property type="entry name" value="TPX2"/>
    <property type="match status" value="1"/>
</dbReference>
<evidence type="ECO:0000256" key="3">
    <source>
        <dbReference type="ARBA" id="ARBA00022490"/>
    </source>
</evidence>
<protein>
    <submittedName>
        <fullName evidence="8">Protein WAVE-dampened 2</fullName>
    </submittedName>
</protein>
<evidence type="ECO:0000256" key="4">
    <source>
        <dbReference type="ARBA" id="ARBA00022701"/>
    </source>
</evidence>
<feature type="compositionally biased region" description="Basic and acidic residues" evidence="6">
    <location>
        <begin position="1"/>
        <end position="11"/>
    </location>
</feature>
<feature type="region of interest" description="Disordered" evidence="6">
    <location>
        <begin position="1"/>
        <end position="44"/>
    </location>
</feature>
<dbReference type="InterPro" id="IPR044806">
    <property type="entry name" value="WVD2/WDL1-4"/>
</dbReference>
<keyword evidence="3" id="KW-0963">Cytoplasm</keyword>
<dbReference type="EMBL" id="KZ451955">
    <property type="protein sequence ID" value="PKA58305.1"/>
    <property type="molecule type" value="Genomic_DNA"/>
</dbReference>
<dbReference type="GO" id="GO:0005874">
    <property type="term" value="C:microtubule"/>
    <property type="evidence" value="ECO:0007669"/>
    <property type="project" value="UniProtKB-KW"/>
</dbReference>
<evidence type="ECO:0000256" key="1">
    <source>
        <dbReference type="ARBA" id="ARBA00004245"/>
    </source>
</evidence>
<sequence length="305" mass="33480">MPMYEVSDHGVNRSANGDFKRIQIQVPKSSESLTDEPRGGSPDRKAYVRVVKSQYETKEGNVASPTDISPSANENVFQEHELVNANQNLGTNKIEKEQMISSVRSKYTIPHPFSLATEKRACSGDHKKNEDLNIKSPNLLKKSQALSPTESRKPLQHENTKHADEDDASSIASSYPCVEEEEAALKLLRKNMNFKANPMPSFYHEGPPPKSELKKIPPTRAKSPKLGRRKSCGDASNPASGDGKSKASACVNRHSFDITRDARKPSSLKNGPTLNKVKEGKDQGLLDSIECSKLNATESAQQIAG</sequence>
<dbReference type="STRING" id="1088818.A0A2I0ARX6"/>
<comment type="subcellular location">
    <subcellularLocation>
        <location evidence="1">Cytoplasm</location>
        <location evidence="1">Cytoskeleton</location>
    </subcellularLocation>
</comment>
<evidence type="ECO:0000256" key="6">
    <source>
        <dbReference type="SAM" id="MobiDB-lite"/>
    </source>
</evidence>
<dbReference type="Proteomes" id="UP000236161">
    <property type="component" value="Unassembled WGS sequence"/>
</dbReference>
<keyword evidence="5" id="KW-0206">Cytoskeleton</keyword>
<evidence type="ECO:0000313" key="8">
    <source>
        <dbReference type="EMBL" id="PKA58305.1"/>
    </source>
</evidence>
<comment type="similarity">
    <text evidence="2">Belongs to the TPX2 family.</text>
</comment>
<dbReference type="GO" id="GO:0008017">
    <property type="term" value="F:microtubule binding"/>
    <property type="evidence" value="ECO:0007669"/>
    <property type="project" value="InterPro"/>
</dbReference>
<dbReference type="PANTHER" id="PTHR46372">
    <property type="entry name" value="PROTEIN WVD2-LIKE 3"/>
    <property type="match status" value="1"/>
</dbReference>